<dbReference type="Gene3D" id="3.20.20.60">
    <property type="entry name" value="Phosphoenolpyruvate-binding domains"/>
    <property type="match status" value="1"/>
</dbReference>
<protein>
    <recommendedName>
        <fullName evidence="7 17">Phosphoenolpyruvate-protein phosphotransferase</fullName>
        <ecNumber evidence="6 17">2.7.3.9</ecNumber>
    </recommendedName>
    <alternativeName>
        <fullName evidence="16 17">Phosphotransferase system, enzyme I</fullName>
    </alternativeName>
</protein>
<evidence type="ECO:0000256" key="6">
    <source>
        <dbReference type="ARBA" id="ARBA00012232"/>
    </source>
</evidence>
<evidence type="ECO:0000256" key="11">
    <source>
        <dbReference type="ARBA" id="ARBA00022679"/>
    </source>
</evidence>
<feature type="binding site" evidence="20">
    <location>
        <position position="437"/>
    </location>
    <ligand>
        <name>Mg(2+)</name>
        <dbReference type="ChEBI" id="CHEBI:18420"/>
    </ligand>
</feature>
<dbReference type="InterPro" id="IPR000121">
    <property type="entry name" value="PEP_util_C"/>
</dbReference>
<keyword evidence="25" id="KW-1185">Reference proteome</keyword>
<name>C0VYE0_9ACTO</name>
<dbReference type="HOGENOM" id="CLU_007308_7_0_11"/>
<evidence type="ECO:0000256" key="14">
    <source>
        <dbReference type="ARBA" id="ARBA00022777"/>
    </source>
</evidence>
<sequence length="552" mass="58602">MTAFTGTPVVPGKAYAKVLWASPQINLGTCSTFLTPQQHETELKNFQDAAMKVSDRLFERSAESVGTPSDILAMAATLAIDPGLEDRVKNFIYNENLPATFAADKAAAEFADSLRLAGGYLAERTTDLLDVKNRIIAALQGKPEPGIPPLHEPTIIFADDLAPADTAGLNPEFVKGFVTVLGGPTSHTSIIARQMGIPCIVAARDLHEINEGTNVLINGDTGDIYTDPDPEYAAQEVAQDAELKERARTWTGPATLKDGHSVQLLANVQDGASAAKAATHPVEGIGLLRSELGFLSTATEPSFETQRDFYTSVFNEFPENKVVVRTLDAGSDKPIAWASLDDEENPALGVRGIRADGVHPHILPVQIAAVAAAAEGREKNTWIMAPMVSTVAEARWFASLVRPYGLKPGVMIEVPSAALMINEIFAEVDFVSIGTNDLTQYVMAADRLNSHLATYTSPWQPAVLRLIAQVTAAGRAAGKPVGVCGEMAADPLLACVLVGLGVASLSVAAPTVGFVGVQLSDVTMEQCEAAAAVALTITDPNELREKVREILS</sequence>
<dbReference type="PANTHER" id="PTHR46244">
    <property type="entry name" value="PHOSPHOENOLPYRUVATE-PROTEIN PHOSPHOTRANSFERASE"/>
    <property type="match status" value="1"/>
</dbReference>
<dbReference type="PIRSF" id="PIRSF000732">
    <property type="entry name" value="PTS_enzyme_I"/>
    <property type="match status" value="1"/>
</dbReference>
<evidence type="ECO:0000256" key="5">
    <source>
        <dbReference type="ARBA" id="ARBA00007837"/>
    </source>
</evidence>
<evidence type="ECO:0000256" key="16">
    <source>
        <dbReference type="ARBA" id="ARBA00033235"/>
    </source>
</evidence>
<feature type="active site" description="Tele-phosphohistidine intermediate" evidence="18">
    <location>
        <position position="187"/>
    </location>
</feature>
<feature type="binding site" evidence="19">
    <location>
        <position position="447"/>
    </location>
    <ligand>
        <name>phosphoenolpyruvate</name>
        <dbReference type="ChEBI" id="CHEBI:58702"/>
    </ligand>
</feature>
<dbReference type="GO" id="GO:0009401">
    <property type="term" value="P:phosphoenolpyruvate-dependent sugar phosphotransferase system"/>
    <property type="evidence" value="ECO:0007669"/>
    <property type="project" value="UniProtKB-KW"/>
</dbReference>
<gene>
    <name evidence="24" type="primary">ptsP</name>
    <name evidence="24" type="ORF">HMPREF0044_0180</name>
</gene>
<evidence type="ECO:0000256" key="7">
    <source>
        <dbReference type="ARBA" id="ARBA00016544"/>
    </source>
</evidence>
<dbReference type="Gene3D" id="1.10.274.10">
    <property type="entry name" value="PtsI, HPr-binding domain"/>
    <property type="match status" value="1"/>
</dbReference>
<dbReference type="PRINTS" id="PR01736">
    <property type="entry name" value="PHPHTRNFRASE"/>
</dbReference>
<evidence type="ECO:0000256" key="20">
    <source>
        <dbReference type="PIRSR" id="PIRSR000732-3"/>
    </source>
</evidence>
<dbReference type="InterPro" id="IPR040442">
    <property type="entry name" value="Pyrv_kinase-like_dom_sf"/>
</dbReference>
<dbReference type="Pfam" id="PF05524">
    <property type="entry name" value="PEP-utilisers_N"/>
    <property type="match status" value="1"/>
</dbReference>
<evidence type="ECO:0000256" key="9">
    <source>
        <dbReference type="ARBA" id="ARBA00022490"/>
    </source>
</evidence>
<evidence type="ECO:0000259" key="21">
    <source>
        <dbReference type="Pfam" id="PF00391"/>
    </source>
</evidence>
<evidence type="ECO:0000259" key="22">
    <source>
        <dbReference type="Pfam" id="PF02896"/>
    </source>
</evidence>
<keyword evidence="14 17" id="KW-0418">Kinase</keyword>
<comment type="cofactor">
    <cofactor evidence="2 17 20">
        <name>Mg(2+)</name>
        <dbReference type="ChEBI" id="CHEBI:18420"/>
    </cofactor>
</comment>
<keyword evidence="10 17" id="KW-0762">Sugar transport</keyword>
<evidence type="ECO:0000259" key="23">
    <source>
        <dbReference type="Pfam" id="PF05524"/>
    </source>
</evidence>
<dbReference type="EC" id="2.7.3.9" evidence="6 17"/>
<feature type="active site" description="Proton donor" evidence="18">
    <location>
        <position position="484"/>
    </location>
</feature>
<comment type="catalytic activity">
    <reaction evidence="1 17">
        <text>L-histidyl-[protein] + phosphoenolpyruvate = N(pros)-phospho-L-histidyl-[protein] + pyruvate</text>
        <dbReference type="Rhea" id="RHEA:23880"/>
        <dbReference type="Rhea" id="RHEA-COMP:9745"/>
        <dbReference type="Rhea" id="RHEA-COMP:9746"/>
        <dbReference type="ChEBI" id="CHEBI:15361"/>
        <dbReference type="ChEBI" id="CHEBI:29979"/>
        <dbReference type="ChEBI" id="CHEBI:58702"/>
        <dbReference type="ChEBI" id="CHEBI:64837"/>
        <dbReference type="EC" id="2.7.3.9"/>
    </reaction>
</comment>
<dbReference type="GO" id="GO:0016301">
    <property type="term" value="F:kinase activity"/>
    <property type="evidence" value="ECO:0007669"/>
    <property type="project" value="UniProtKB-KW"/>
</dbReference>
<evidence type="ECO:0000256" key="12">
    <source>
        <dbReference type="ARBA" id="ARBA00022683"/>
    </source>
</evidence>
<dbReference type="PROSITE" id="PS00742">
    <property type="entry name" value="PEP_ENZYMES_2"/>
    <property type="match status" value="1"/>
</dbReference>
<dbReference type="AlphaFoldDB" id="C0VYE0"/>
<dbReference type="InterPro" id="IPR050499">
    <property type="entry name" value="PEP-utilizing_PTS_enzyme"/>
</dbReference>
<evidence type="ECO:0000256" key="2">
    <source>
        <dbReference type="ARBA" id="ARBA00001946"/>
    </source>
</evidence>
<dbReference type="InterPro" id="IPR023151">
    <property type="entry name" value="PEP_util_CS"/>
</dbReference>
<dbReference type="RefSeq" id="WP_006547177.1">
    <property type="nucleotide sequence ID" value="NZ_DS999545.1"/>
</dbReference>
<dbReference type="NCBIfam" id="TIGR01417">
    <property type="entry name" value="PTS_I_fam"/>
    <property type="match status" value="1"/>
</dbReference>
<keyword evidence="12 17" id="KW-0598">Phosphotransferase system</keyword>
<dbReference type="Proteomes" id="UP000010301">
    <property type="component" value="Unassembled WGS sequence"/>
</dbReference>
<evidence type="ECO:0000256" key="17">
    <source>
        <dbReference type="PIRNR" id="PIRNR000732"/>
    </source>
</evidence>
<keyword evidence="9 17" id="KW-0963">Cytoplasm</keyword>
<dbReference type="InterPro" id="IPR015813">
    <property type="entry name" value="Pyrv/PenolPyrv_kinase-like_dom"/>
</dbReference>
<dbReference type="InterPro" id="IPR036618">
    <property type="entry name" value="PtsI_HPr-bd_sf"/>
</dbReference>
<evidence type="ECO:0000313" key="24">
    <source>
        <dbReference type="EMBL" id="EEH64443.1"/>
    </source>
</evidence>
<feature type="binding site" evidence="20">
    <location>
        <position position="413"/>
    </location>
    <ligand>
        <name>Mg(2+)</name>
        <dbReference type="ChEBI" id="CHEBI:18420"/>
    </ligand>
</feature>
<dbReference type="Pfam" id="PF00391">
    <property type="entry name" value="PEP-utilizers"/>
    <property type="match status" value="1"/>
</dbReference>
<dbReference type="SUPFAM" id="SSF51621">
    <property type="entry name" value="Phosphoenolpyruvate/pyruvate domain"/>
    <property type="match status" value="1"/>
</dbReference>
<feature type="domain" description="Phosphotransferase system enzyme I N-terminal" evidence="23">
    <location>
        <begin position="5"/>
        <end position="124"/>
    </location>
</feature>
<reference evidence="24 25" key="1">
    <citation type="submission" date="2009-01" db="EMBL/GenBank/DDBJ databases">
        <authorList>
            <person name="Qin X."/>
            <person name="Bachman B."/>
            <person name="Battles P."/>
            <person name="Bell A."/>
            <person name="Bess C."/>
            <person name="Bickham C."/>
            <person name="Chaboub L."/>
            <person name="Chen D."/>
            <person name="Coyle M."/>
            <person name="Deiros D.R."/>
            <person name="Dinh H."/>
            <person name="Forbes L."/>
            <person name="Fowler G."/>
            <person name="Francisco L."/>
            <person name="Fu Q."/>
            <person name="Gubbala S."/>
            <person name="Hale W."/>
            <person name="Han Y."/>
            <person name="Hemphill L."/>
            <person name="Highlander S.K."/>
            <person name="Hirani K."/>
            <person name="Hogues M."/>
            <person name="Jackson L."/>
            <person name="Jakkamsetti A."/>
            <person name="Javaid M."/>
            <person name="Jiang H."/>
            <person name="Korchina V."/>
            <person name="Kovar C."/>
            <person name="Lara F."/>
            <person name="Lee S."/>
            <person name="Mata R."/>
            <person name="Mathew T."/>
            <person name="Moen C."/>
            <person name="Morales K."/>
            <person name="Munidasa M."/>
            <person name="Nazareth L."/>
            <person name="Ngo R."/>
            <person name="Nguyen L."/>
            <person name="Okwuonu G."/>
            <person name="Ongeri F."/>
            <person name="Patil S."/>
            <person name="Petrosino J."/>
            <person name="Pham C."/>
            <person name="Pham P."/>
            <person name="Pu L.-L."/>
            <person name="Puazo M."/>
            <person name="Raj R."/>
            <person name="Reid J."/>
            <person name="Rouhana J."/>
            <person name="Saada N."/>
            <person name="Shang Y."/>
            <person name="Simmons D."/>
            <person name="Thornton R."/>
            <person name="Warren J."/>
            <person name="Weissenberger G."/>
            <person name="Zhang J."/>
            <person name="Zhang L."/>
            <person name="Zhou C."/>
            <person name="Zhu D."/>
            <person name="Muzny D."/>
            <person name="Worley K."/>
            <person name="Gibbs R."/>
        </authorList>
    </citation>
    <scope>NUCLEOTIDE SEQUENCE [LARGE SCALE GENOMIC DNA]</scope>
    <source>
        <strain evidence="24 25">DSM 15436</strain>
    </source>
</reference>
<dbReference type="Pfam" id="PF02896">
    <property type="entry name" value="PEP-utilizers_C"/>
    <property type="match status" value="1"/>
</dbReference>
<dbReference type="Gene3D" id="3.50.30.10">
    <property type="entry name" value="Phosphohistidine domain"/>
    <property type="match status" value="1"/>
</dbReference>
<dbReference type="InterPro" id="IPR008279">
    <property type="entry name" value="PEP-util_enz_mobile_dom"/>
</dbReference>
<keyword evidence="8 17" id="KW-0813">Transport</keyword>
<organism evidence="24 25">
    <name type="scientific">Gleimia coleocanis DSM 15436</name>
    <dbReference type="NCBI Taxonomy" id="525245"/>
    <lineage>
        <taxon>Bacteria</taxon>
        <taxon>Bacillati</taxon>
        <taxon>Actinomycetota</taxon>
        <taxon>Actinomycetes</taxon>
        <taxon>Actinomycetales</taxon>
        <taxon>Actinomycetaceae</taxon>
        <taxon>Gleimia</taxon>
    </lineage>
</organism>
<dbReference type="GO" id="GO:0008965">
    <property type="term" value="F:phosphoenolpyruvate-protein phosphotransferase activity"/>
    <property type="evidence" value="ECO:0007669"/>
    <property type="project" value="UniProtKB-EC"/>
</dbReference>
<evidence type="ECO:0000256" key="19">
    <source>
        <dbReference type="PIRSR" id="PIRSR000732-2"/>
    </source>
</evidence>
<feature type="binding site" evidence="19">
    <location>
        <position position="289"/>
    </location>
    <ligand>
        <name>phosphoenolpyruvate</name>
        <dbReference type="ChEBI" id="CHEBI:58702"/>
    </ligand>
</feature>
<feature type="domain" description="PEP-utilising enzyme C-terminal" evidence="22">
    <location>
        <begin position="247"/>
        <end position="516"/>
    </location>
</feature>
<dbReference type="InterPro" id="IPR024692">
    <property type="entry name" value="PTS_EI"/>
</dbReference>
<dbReference type="SUPFAM" id="SSF52009">
    <property type="entry name" value="Phosphohistidine domain"/>
    <property type="match status" value="1"/>
</dbReference>
<evidence type="ECO:0000256" key="1">
    <source>
        <dbReference type="ARBA" id="ARBA00000683"/>
    </source>
</evidence>
<dbReference type="InterPro" id="IPR008731">
    <property type="entry name" value="PTS_EIN"/>
</dbReference>
<evidence type="ECO:0000256" key="18">
    <source>
        <dbReference type="PIRSR" id="PIRSR000732-1"/>
    </source>
</evidence>
<evidence type="ECO:0000256" key="3">
    <source>
        <dbReference type="ARBA" id="ARBA00002728"/>
    </source>
</evidence>
<dbReference type="STRING" id="525245.HMPREF0044_0180"/>
<dbReference type="InterPro" id="IPR036637">
    <property type="entry name" value="Phosphohistidine_dom_sf"/>
</dbReference>
<proteinExistence type="inferred from homology"/>
<dbReference type="InterPro" id="IPR006318">
    <property type="entry name" value="PTS_EI-like"/>
</dbReference>
<keyword evidence="11 17" id="KW-0808">Transferase</keyword>
<evidence type="ECO:0000256" key="13">
    <source>
        <dbReference type="ARBA" id="ARBA00022723"/>
    </source>
</evidence>
<feature type="domain" description="PEP-utilising enzyme mobile" evidence="21">
    <location>
        <begin position="151"/>
        <end position="222"/>
    </location>
</feature>
<evidence type="ECO:0000256" key="8">
    <source>
        <dbReference type="ARBA" id="ARBA00022448"/>
    </source>
</evidence>
<accession>C0VYE0</accession>
<evidence type="ECO:0000313" key="25">
    <source>
        <dbReference type="Proteomes" id="UP000010301"/>
    </source>
</evidence>
<dbReference type="EMBL" id="ACFG01000004">
    <property type="protein sequence ID" value="EEH64443.1"/>
    <property type="molecule type" value="Genomic_DNA"/>
</dbReference>
<dbReference type="eggNOG" id="COG1080">
    <property type="taxonomic scope" value="Bacteria"/>
</dbReference>
<evidence type="ECO:0000256" key="15">
    <source>
        <dbReference type="ARBA" id="ARBA00022842"/>
    </source>
</evidence>
<keyword evidence="15 17" id="KW-0460">Magnesium</keyword>
<keyword evidence="24" id="KW-0670">Pyruvate</keyword>
<comment type="subcellular location">
    <subcellularLocation>
        <location evidence="4 17">Cytoplasm</location>
    </subcellularLocation>
</comment>
<dbReference type="PROSITE" id="PS00370">
    <property type="entry name" value="PEP_ENZYMES_PHOS_SITE"/>
    <property type="match status" value="1"/>
</dbReference>
<comment type="similarity">
    <text evidence="5 17">Belongs to the PEP-utilizing enzyme family.</text>
</comment>
<dbReference type="GO" id="GO:0046872">
    <property type="term" value="F:metal ion binding"/>
    <property type="evidence" value="ECO:0007669"/>
    <property type="project" value="UniProtKB-KW"/>
</dbReference>
<dbReference type="PANTHER" id="PTHR46244:SF3">
    <property type="entry name" value="PHOSPHOENOLPYRUVATE-PROTEIN PHOSPHOTRANSFERASE"/>
    <property type="match status" value="1"/>
</dbReference>
<evidence type="ECO:0000256" key="4">
    <source>
        <dbReference type="ARBA" id="ARBA00004496"/>
    </source>
</evidence>
<feature type="binding site" evidence="19">
    <location>
        <position position="325"/>
    </location>
    <ligand>
        <name>phosphoenolpyruvate</name>
        <dbReference type="ChEBI" id="CHEBI:58702"/>
    </ligand>
</feature>
<comment type="caution">
    <text evidence="24">The sequence shown here is derived from an EMBL/GenBank/DDBJ whole genome shotgun (WGS) entry which is preliminary data.</text>
</comment>
<dbReference type="GO" id="GO:0005737">
    <property type="term" value="C:cytoplasm"/>
    <property type="evidence" value="ECO:0007669"/>
    <property type="project" value="UniProtKB-SubCell"/>
</dbReference>
<evidence type="ECO:0000256" key="10">
    <source>
        <dbReference type="ARBA" id="ARBA00022597"/>
    </source>
</evidence>
<dbReference type="InterPro" id="IPR018274">
    <property type="entry name" value="PEP_util_AS"/>
</dbReference>
<dbReference type="OrthoDB" id="9765468at2"/>
<keyword evidence="13 17" id="KW-0479">Metal-binding</keyword>
<feature type="binding site" evidence="19">
    <location>
        <begin position="436"/>
        <end position="437"/>
    </location>
    <ligand>
        <name>phosphoenolpyruvate</name>
        <dbReference type="ChEBI" id="CHEBI:58702"/>
    </ligand>
</feature>
<dbReference type="SUPFAM" id="SSF47831">
    <property type="entry name" value="Enzyme I of the PEP:sugar phosphotransferase system HPr-binding (sub)domain"/>
    <property type="match status" value="1"/>
</dbReference>
<comment type="function">
    <text evidence="3 17">General (non sugar-specific) component of the phosphoenolpyruvate-dependent sugar phosphotransferase system (sugar PTS). This major carbohydrate active-transport system catalyzes the phosphorylation of incoming sugar substrates concomitantly with their translocation across the cell membrane. Enzyme I transfers the phosphoryl group from phosphoenolpyruvate (PEP) to the phosphoryl carrier protein (HPr).</text>
</comment>